<name>A0A0A8Z5M3_ARUDO</name>
<evidence type="ECO:0000313" key="1">
    <source>
        <dbReference type="EMBL" id="JAD34714.1"/>
    </source>
</evidence>
<reference evidence="1" key="1">
    <citation type="submission" date="2014-09" db="EMBL/GenBank/DDBJ databases">
        <authorList>
            <person name="Magalhaes I.L.F."/>
            <person name="Oliveira U."/>
            <person name="Santos F.R."/>
            <person name="Vidigal T.H.D.A."/>
            <person name="Brescovit A.D."/>
            <person name="Santos A.J."/>
        </authorList>
    </citation>
    <scope>NUCLEOTIDE SEQUENCE</scope>
    <source>
        <tissue evidence="1">Shoot tissue taken approximately 20 cm above the soil surface</tissue>
    </source>
</reference>
<dbReference type="EMBL" id="GBRH01263181">
    <property type="protein sequence ID" value="JAD34714.1"/>
    <property type="molecule type" value="Transcribed_RNA"/>
</dbReference>
<dbReference type="AlphaFoldDB" id="A0A0A8Z5M3"/>
<accession>A0A0A8Z5M3</accession>
<sequence length="21" mass="2465">MKFHHIKAYLNGSLYLTESVL</sequence>
<proteinExistence type="predicted"/>
<reference evidence="1" key="2">
    <citation type="journal article" date="2015" name="Data Brief">
        <title>Shoot transcriptome of the giant reed, Arundo donax.</title>
        <authorList>
            <person name="Barrero R.A."/>
            <person name="Guerrero F.D."/>
            <person name="Moolhuijzen P."/>
            <person name="Goolsby J.A."/>
            <person name="Tidwell J."/>
            <person name="Bellgard S.E."/>
            <person name="Bellgard M.I."/>
        </authorList>
    </citation>
    <scope>NUCLEOTIDE SEQUENCE</scope>
    <source>
        <tissue evidence="1">Shoot tissue taken approximately 20 cm above the soil surface</tissue>
    </source>
</reference>
<protein>
    <submittedName>
        <fullName evidence="1">Uncharacterized protein</fullName>
    </submittedName>
</protein>
<organism evidence="1">
    <name type="scientific">Arundo donax</name>
    <name type="common">Giant reed</name>
    <name type="synonym">Donax arundinaceus</name>
    <dbReference type="NCBI Taxonomy" id="35708"/>
    <lineage>
        <taxon>Eukaryota</taxon>
        <taxon>Viridiplantae</taxon>
        <taxon>Streptophyta</taxon>
        <taxon>Embryophyta</taxon>
        <taxon>Tracheophyta</taxon>
        <taxon>Spermatophyta</taxon>
        <taxon>Magnoliopsida</taxon>
        <taxon>Liliopsida</taxon>
        <taxon>Poales</taxon>
        <taxon>Poaceae</taxon>
        <taxon>PACMAD clade</taxon>
        <taxon>Arundinoideae</taxon>
        <taxon>Arundineae</taxon>
        <taxon>Arundo</taxon>
    </lineage>
</organism>